<dbReference type="PATRIC" id="fig|571913.6.peg.615"/>
<dbReference type="InterPro" id="IPR007061">
    <property type="entry name" value="MST-like"/>
</dbReference>
<evidence type="ECO:0000313" key="3">
    <source>
        <dbReference type="Proteomes" id="UP000066480"/>
    </source>
</evidence>
<name>A0A0K1JED5_9MICO</name>
<dbReference type="SUPFAM" id="SSF109854">
    <property type="entry name" value="DinB/YfiT-like putative metalloenzymes"/>
    <property type="match status" value="1"/>
</dbReference>
<keyword evidence="3" id="KW-1185">Reference proteome</keyword>
<feature type="compositionally biased region" description="Basic and acidic residues" evidence="1">
    <location>
        <begin position="197"/>
        <end position="209"/>
    </location>
</feature>
<organism evidence="2 3">
    <name type="scientific">Luteipulveratus mongoliensis</name>
    <dbReference type="NCBI Taxonomy" id="571913"/>
    <lineage>
        <taxon>Bacteria</taxon>
        <taxon>Bacillati</taxon>
        <taxon>Actinomycetota</taxon>
        <taxon>Actinomycetes</taxon>
        <taxon>Micrococcales</taxon>
        <taxon>Dermacoccaceae</taxon>
        <taxon>Luteipulveratus</taxon>
    </lineage>
</organism>
<accession>A0A0K1JED5</accession>
<dbReference type="Pfam" id="PF04978">
    <property type="entry name" value="MST"/>
    <property type="match status" value="1"/>
</dbReference>
<gene>
    <name evidence="2" type="ORF">VV02_03000</name>
</gene>
<dbReference type="EMBL" id="CP011112">
    <property type="protein sequence ID" value="AKU15066.1"/>
    <property type="molecule type" value="Genomic_DNA"/>
</dbReference>
<evidence type="ECO:0000313" key="2">
    <source>
        <dbReference type="EMBL" id="AKU15066.1"/>
    </source>
</evidence>
<proteinExistence type="predicted"/>
<reference evidence="2 3" key="1">
    <citation type="submission" date="2015-03" db="EMBL/GenBank/DDBJ databases">
        <title>Luteipulveratus halotolerans sp. nov., a novel actinobacterium (Dermacoccaceae) from Sarawak, Malaysia.</title>
        <authorList>
            <person name="Juboi H."/>
            <person name="Basik A."/>
            <person name="Shamsul S.S."/>
            <person name="Arnold P."/>
            <person name="Schmitt E.K."/>
            <person name="Sanglier J.-J."/>
            <person name="Yeo T."/>
        </authorList>
    </citation>
    <scope>NUCLEOTIDE SEQUENCE [LARGE SCALE GENOMIC DNA]</scope>
    <source>
        <strain evidence="2 3">MN07-A0370</strain>
    </source>
</reference>
<evidence type="ECO:0000256" key="1">
    <source>
        <dbReference type="SAM" id="MobiDB-lite"/>
    </source>
</evidence>
<dbReference type="InterPro" id="IPR034660">
    <property type="entry name" value="DinB/YfiT-like"/>
</dbReference>
<sequence>MRVGADTVVPVNEADAKKVLHRYLREVRAALIWKVQGISEYDARRPLAPTGTNLVGLIKHLSIVEAWYLGKTFERPFPEDLPWWDDEDDPQADAWATEDETREQIVDLYRRVGEHADATIEALPLDAPGQVPWWGDDHDVTLHQMLVHVLAETNRHAGHVDILRESVDGATGMSANNSNLPEYDEAGWAAYRTKLEQVARAADPDHAPTDSDEATPAK</sequence>
<protein>
    <submittedName>
        <fullName evidence="2">DinB-like protein, PF04978 family</fullName>
    </submittedName>
</protein>
<dbReference type="STRING" id="571913.VV02_03000"/>
<dbReference type="AlphaFoldDB" id="A0A0K1JED5"/>
<dbReference type="Gene3D" id="1.20.120.450">
    <property type="entry name" value="dinb family like domain"/>
    <property type="match status" value="1"/>
</dbReference>
<dbReference type="KEGG" id="lmoi:VV02_03000"/>
<dbReference type="Proteomes" id="UP000066480">
    <property type="component" value="Chromosome"/>
</dbReference>
<feature type="region of interest" description="Disordered" evidence="1">
    <location>
        <begin position="197"/>
        <end position="218"/>
    </location>
</feature>
<dbReference type="OrthoDB" id="4548523at2"/>